<evidence type="ECO:0000313" key="4">
    <source>
        <dbReference type="Proteomes" id="UP000324233"/>
    </source>
</evidence>
<feature type="region of interest" description="Disordered" evidence="1">
    <location>
        <begin position="26"/>
        <end position="303"/>
    </location>
</feature>
<evidence type="ECO:0000313" key="3">
    <source>
        <dbReference type="EMBL" id="QEH36858.1"/>
    </source>
</evidence>
<dbReference type="RefSeq" id="WP_148596495.1">
    <property type="nucleotide sequence ID" value="NZ_CP042997.1"/>
</dbReference>
<feature type="chain" id="PRO_5022847791" evidence="2">
    <location>
        <begin position="31"/>
        <end position="342"/>
    </location>
</feature>
<keyword evidence="4" id="KW-1185">Reference proteome</keyword>
<keyword evidence="2" id="KW-0732">Signal</keyword>
<dbReference type="Proteomes" id="UP000324233">
    <property type="component" value="Chromosome"/>
</dbReference>
<feature type="signal peptide" evidence="2">
    <location>
        <begin position="1"/>
        <end position="30"/>
    </location>
</feature>
<accession>A0A5B9W8C4</accession>
<organism evidence="3 4">
    <name type="scientific">Aquisphaera giovannonii</name>
    <dbReference type="NCBI Taxonomy" id="406548"/>
    <lineage>
        <taxon>Bacteria</taxon>
        <taxon>Pseudomonadati</taxon>
        <taxon>Planctomycetota</taxon>
        <taxon>Planctomycetia</taxon>
        <taxon>Isosphaerales</taxon>
        <taxon>Isosphaeraceae</taxon>
        <taxon>Aquisphaera</taxon>
    </lineage>
</organism>
<feature type="compositionally biased region" description="Basic and acidic residues" evidence="1">
    <location>
        <begin position="35"/>
        <end position="55"/>
    </location>
</feature>
<protein>
    <submittedName>
        <fullName evidence="3">Uncharacterized protein</fullName>
    </submittedName>
</protein>
<evidence type="ECO:0000256" key="1">
    <source>
        <dbReference type="SAM" id="MobiDB-lite"/>
    </source>
</evidence>
<name>A0A5B9W8C4_9BACT</name>
<dbReference type="KEGG" id="agv:OJF2_54430"/>
<sequence precursor="true">MDRDRGPLPVLGSLVLALGLLHLASAPAPAQDPGGKPRDEALDSLLEDLKKDEAKAPPAGPQSRKAEQAPAKGGGATKGGGGKTQDKPPGDGGPAGTKPAADAVSGKDKELDDLLEKLGESRDEPAAEERRPGGGGGGDREQPQPPGGGQGQGKDDRRKPGAGALEGKDKELDEKLEEFAGIKRKKKRGDDGGGSGSGPTSDIIKQMREVEQRLGKQEAGGETQSRQKEIVKRIDTLIEQARQSGSSGSRTIRMVRQQGQKPGGQEPGQEPGTNPGGAPAQKPSKPSDRHAMAGGKDIWGHLPPELRQEMENVFKEEALPTMSDMIKRYYVSVAKQKLVRGE</sequence>
<proteinExistence type="predicted"/>
<feature type="compositionally biased region" description="Polar residues" evidence="1">
    <location>
        <begin position="241"/>
        <end position="250"/>
    </location>
</feature>
<feature type="compositionally biased region" description="Basic and acidic residues" evidence="1">
    <location>
        <begin position="205"/>
        <end position="216"/>
    </location>
</feature>
<dbReference type="OrthoDB" id="277548at2"/>
<reference evidence="3 4" key="1">
    <citation type="submission" date="2019-08" db="EMBL/GenBank/DDBJ databases">
        <title>Deep-cultivation of Planctomycetes and their phenomic and genomic characterization uncovers novel biology.</title>
        <authorList>
            <person name="Wiegand S."/>
            <person name="Jogler M."/>
            <person name="Boedeker C."/>
            <person name="Pinto D."/>
            <person name="Vollmers J."/>
            <person name="Rivas-Marin E."/>
            <person name="Kohn T."/>
            <person name="Peeters S.H."/>
            <person name="Heuer A."/>
            <person name="Rast P."/>
            <person name="Oberbeckmann S."/>
            <person name="Bunk B."/>
            <person name="Jeske O."/>
            <person name="Meyerdierks A."/>
            <person name="Storesund J.E."/>
            <person name="Kallscheuer N."/>
            <person name="Luecker S."/>
            <person name="Lage O.M."/>
            <person name="Pohl T."/>
            <person name="Merkel B.J."/>
            <person name="Hornburger P."/>
            <person name="Mueller R.-W."/>
            <person name="Bruemmer F."/>
            <person name="Labrenz M."/>
            <person name="Spormann A.M."/>
            <person name="Op den Camp H."/>
            <person name="Overmann J."/>
            <person name="Amann R."/>
            <person name="Jetten M.S.M."/>
            <person name="Mascher T."/>
            <person name="Medema M.H."/>
            <person name="Devos D.P."/>
            <person name="Kaster A.-K."/>
            <person name="Ovreas L."/>
            <person name="Rohde M."/>
            <person name="Galperin M.Y."/>
            <person name="Jogler C."/>
        </authorList>
    </citation>
    <scope>NUCLEOTIDE SEQUENCE [LARGE SCALE GENOMIC DNA]</scope>
    <source>
        <strain evidence="3 4">OJF2</strain>
    </source>
</reference>
<evidence type="ECO:0000256" key="2">
    <source>
        <dbReference type="SAM" id="SignalP"/>
    </source>
</evidence>
<dbReference type="AlphaFoldDB" id="A0A5B9W8C4"/>
<feature type="compositionally biased region" description="Low complexity" evidence="1">
    <location>
        <begin position="267"/>
        <end position="277"/>
    </location>
</feature>
<feature type="compositionally biased region" description="Basic and acidic residues" evidence="1">
    <location>
        <begin position="166"/>
        <end position="181"/>
    </location>
</feature>
<dbReference type="EMBL" id="CP042997">
    <property type="protein sequence ID" value="QEH36858.1"/>
    <property type="molecule type" value="Genomic_DNA"/>
</dbReference>
<feature type="compositionally biased region" description="Basic and acidic residues" evidence="1">
    <location>
        <begin position="225"/>
        <end position="236"/>
    </location>
</feature>
<feature type="compositionally biased region" description="Basic and acidic residues" evidence="1">
    <location>
        <begin position="105"/>
        <end position="142"/>
    </location>
</feature>
<feature type="compositionally biased region" description="Gly residues" evidence="1">
    <location>
        <begin position="72"/>
        <end position="83"/>
    </location>
</feature>
<gene>
    <name evidence="3" type="ORF">OJF2_54430</name>
</gene>